<organism evidence="2 3">
    <name type="scientific">Danaus chrysippus</name>
    <name type="common">African queen</name>
    <dbReference type="NCBI Taxonomy" id="151541"/>
    <lineage>
        <taxon>Eukaryota</taxon>
        <taxon>Metazoa</taxon>
        <taxon>Ecdysozoa</taxon>
        <taxon>Arthropoda</taxon>
        <taxon>Hexapoda</taxon>
        <taxon>Insecta</taxon>
        <taxon>Pterygota</taxon>
        <taxon>Neoptera</taxon>
        <taxon>Endopterygota</taxon>
        <taxon>Lepidoptera</taxon>
        <taxon>Glossata</taxon>
        <taxon>Ditrysia</taxon>
        <taxon>Papilionoidea</taxon>
        <taxon>Nymphalidae</taxon>
        <taxon>Danainae</taxon>
        <taxon>Danaini</taxon>
        <taxon>Danaina</taxon>
        <taxon>Danaus</taxon>
        <taxon>Anosia</taxon>
    </lineage>
</organism>
<name>A0A8J2WBR7_9NEOP</name>
<comment type="caution">
    <text evidence="2">The sequence shown here is derived from an EMBL/GenBank/DDBJ whole genome shotgun (WGS) entry which is preliminary data.</text>
</comment>
<dbReference type="Proteomes" id="UP000789524">
    <property type="component" value="Unassembled WGS sequence"/>
</dbReference>
<keyword evidence="3" id="KW-1185">Reference proteome</keyword>
<evidence type="ECO:0000313" key="3">
    <source>
        <dbReference type="Proteomes" id="UP000789524"/>
    </source>
</evidence>
<protein>
    <submittedName>
        <fullName evidence="2">(African queen) hypothetical protein</fullName>
    </submittedName>
</protein>
<feature type="compositionally biased region" description="Basic and acidic residues" evidence="1">
    <location>
        <begin position="59"/>
        <end position="78"/>
    </location>
</feature>
<proteinExistence type="predicted"/>
<gene>
    <name evidence="2" type="ORF">DCHRY22_LOCUS15008</name>
</gene>
<accession>A0A8J2WBR7</accession>
<evidence type="ECO:0000256" key="1">
    <source>
        <dbReference type="SAM" id="MobiDB-lite"/>
    </source>
</evidence>
<reference evidence="2" key="1">
    <citation type="submission" date="2021-09" db="EMBL/GenBank/DDBJ databases">
        <authorList>
            <person name="Martin H S."/>
        </authorList>
    </citation>
    <scope>NUCLEOTIDE SEQUENCE</scope>
</reference>
<feature type="region of interest" description="Disordered" evidence="1">
    <location>
        <begin position="22"/>
        <end position="126"/>
    </location>
</feature>
<dbReference type="AlphaFoldDB" id="A0A8J2WBR7"/>
<sequence length="126" mass="13858">MESDVRVGLAVLRCRRRILDAQRLEVSADHQPSPPRTAPHPPDTRTPFHISSPPLLIEGKARCDAAPRPRGEDPEAAPRRRYRSGGRDGALGVNADIANRPQPRPARRTRAERECGAGRAACETSR</sequence>
<feature type="compositionally biased region" description="Pro residues" evidence="1">
    <location>
        <begin position="32"/>
        <end position="41"/>
    </location>
</feature>
<feature type="compositionally biased region" description="Low complexity" evidence="1">
    <location>
        <begin position="117"/>
        <end position="126"/>
    </location>
</feature>
<dbReference type="EMBL" id="CAKASE010000082">
    <property type="protein sequence ID" value="CAG9584413.1"/>
    <property type="molecule type" value="Genomic_DNA"/>
</dbReference>
<evidence type="ECO:0000313" key="2">
    <source>
        <dbReference type="EMBL" id="CAG9584413.1"/>
    </source>
</evidence>